<dbReference type="GO" id="GO:0070475">
    <property type="term" value="P:rRNA base methylation"/>
    <property type="evidence" value="ECO:0007669"/>
    <property type="project" value="UniProtKB-UniRule"/>
</dbReference>
<dbReference type="RefSeq" id="WP_047755014.1">
    <property type="nucleotide sequence ID" value="NZ_CAJUHA010000005.1"/>
</dbReference>
<dbReference type="KEGG" id="kpf:IX53_08695"/>
<dbReference type="AlphaFoldDB" id="A0A0G2ZE96"/>
<evidence type="ECO:0000313" key="7">
    <source>
        <dbReference type="EMBL" id="AKI97879.1"/>
    </source>
</evidence>
<feature type="binding site" evidence="6">
    <location>
        <position position="114"/>
    </location>
    <ligand>
        <name>S-adenosyl-L-methionine</name>
        <dbReference type="ChEBI" id="CHEBI:59789"/>
    </ligand>
</feature>
<feature type="binding site" evidence="6">
    <location>
        <begin position="39"/>
        <end position="41"/>
    </location>
    <ligand>
        <name>S-adenosyl-L-methionine</name>
        <dbReference type="ChEBI" id="CHEBI:59789"/>
    </ligand>
</feature>
<keyword evidence="8" id="KW-1185">Reference proteome</keyword>
<dbReference type="Proteomes" id="UP000035159">
    <property type="component" value="Chromosome"/>
</dbReference>
<dbReference type="PATRIC" id="fig|1330330.3.peg.1769"/>
<dbReference type="STRING" id="1330330.IX53_08695"/>
<dbReference type="EC" id="2.1.1.199" evidence="6"/>
<comment type="similarity">
    <text evidence="1 6">Belongs to the methyltransferase superfamily. RsmH family.</text>
</comment>
<dbReference type="SUPFAM" id="SSF81799">
    <property type="entry name" value="Putative methyltransferase TM0872, insert domain"/>
    <property type="match status" value="1"/>
</dbReference>
<feature type="binding site" evidence="6">
    <location>
        <position position="107"/>
    </location>
    <ligand>
        <name>S-adenosyl-L-methionine</name>
        <dbReference type="ChEBI" id="CHEBI:59789"/>
    </ligand>
</feature>
<dbReference type="PIRSF" id="PIRSF004486">
    <property type="entry name" value="MraW"/>
    <property type="match status" value="1"/>
</dbReference>
<keyword evidence="6" id="KW-0963">Cytoplasm</keyword>
<gene>
    <name evidence="6" type="primary">rsmH</name>
    <name evidence="7" type="ORF">IX53_08695</name>
</gene>
<dbReference type="InterPro" id="IPR023397">
    <property type="entry name" value="SAM-dep_MeTrfase_MraW_recog"/>
</dbReference>
<comment type="catalytic activity">
    <reaction evidence="6">
        <text>cytidine(1402) in 16S rRNA + S-adenosyl-L-methionine = N(4)-methylcytidine(1402) in 16S rRNA + S-adenosyl-L-homocysteine + H(+)</text>
        <dbReference type="Rhea" id="RHEA:42928"/>
        <dbReference type="Rhea" id="RHEA-COMP:10286"/>
        <dbReference type="Rhea" id="RHEA-COMP:10287"/>
        <dbReference type="ChEBI" id="CHEBI:15378"/>
        <dbReference type="ChEBI" id="CHEBI:57856"/>
        <dbReference type="ChEBI" id="CHEBI:59789"/>
        <dbReference type="ChEBI" id="CHEBI:74506"/>
        <dbReference type="ChEBI" id="CHEBI:82748"/>
        <dbReference type="EC" id="2.1.1.199"/>
    </reaction>
</comment>
<sequence>MTLPREYHESHRSVMVHEALQYLLTRDDGVYVDCTLGEGGHTKAIIEATSARSTVIGLDVDAEVLALAERKLRDIQGNVRLFNVSYLDFDVVLGSLGINRVDGFLLDLGVSTYQLKARGRGFSYEVDEPLDMRMNLSNPVKAVDIVNKYSERELAKVIFEYGDEKRFSRRIARSIVKRRPIQTTFELVEAIRAALPPEERHKRKRHFATRTFQALRIEVNKELEVIRNTLEKIPGYLNPGGRVVVITFHSLEDRTVKHAFREKKGIELKILTKKPVVPSEEEVRENPRARSAKLRAAERI</sequence>
<keyword evidence="2 6" id="KW-0698">rRNA processing</keyword>
<dbReference type="PANTHER" id="PTHR11265">
    <property type="entry name" value="S-ADENOSYL-METHYLTRANSFERASE MRAW"/>
    <property type="match status" value="1"/>
</dbReference>
<name>A0A0G2ZE96_9BACT</name>
<organism evidence="7 8">
    <name type="scientific">Kosmotoga pacifica</name>
    <dbReference type="NCBI Taxonomy" id="1330330"/>
    <lineage>
        <taxon>Bacteria</taxon>
        <taxon>Thermotogati</taxon>
        <taxon>Thermotogota</taxon>
        <taxon>Thermotogae</taxon>
        <taxon>Kosmotogales</taxon>
        <taxon>Kosmotogaceae</taxon>
        <taxon>Kosmotoga</taxon>
    </lineage>
</organism>
<dbReference type="Gene3D" id="1.10.150.170">
    <property type="entry name" value="Putative methyltransferase TM0872, insert domain"/>
    <property type="match status" value="1"/>
</dbReference>
<feature type="binding site" evidence="6">
    <location>
        <position position="86"/>
    </location>
    <ligand>
        <name>S-adenosyl-L-methionine</name>
        <dbReference type="ChEBI" id="CHEBI:59789"/>
    </ligand>
</feature>
<proteinExistence type="inferred from homology"/>
<keyword evidence="4 6" id="KW-0808">Transferase</keyword>
<dbReference type="EMBL" id="CP011232">
    <property type="protein sequence ID" value="AKI97879.1"/>
    <property type="molecule type" value="Genomic_DNA"/>
</dbReference>
<dbReference type="SUPFAM" id="SSF53335">
    <property type="entry name" value="S-adenosyl-L-methionine-dependent methyltransferases"/>
    <property type="match status" value="1"/>
</dbReference>
<dbReference type="Pfam" id="PF01795">
    <property type="entry name" value="Methyltransf_5"/>
    <property type="match status" value="1"/>
</dbReference>
<dbReference type="HAMAP" id="MF_01007">
    <property type="entry name" value="16SrRNA_methyltr_H"/>
    <property type="match status" value="1"/>
</dbReference>
<protein>
    <recommendedName>
        <fullName evidence="6">Ribosomal RNA small subunit methyltransferase H</fullName>
        <ecNumber evidence="6">2.1.1.199</ecNumber>
    </recommendedName>
    <alternativeName>
        <fullName evidence="6">16S rRNA m(4)C1402 methyltransferase</fullName>
    </alternativeName>
    <alternativeName>
        <fullName evidence="6">rRNA (cytosine-N(4)-)-methyltransferase RsmH</fullName>
    </alternativeName>
</protein>
<accession>A0A0G2ZE96</accession>
<dbReference type="InterPro" id="IPR029063">
    <property type="entry name" value="SAM-dependent_MTases_sf"/>
</dbReference>
<dbReference type="GO" id="GO:0005737">
    <property type="term" value="C:cytoplasm"/>
    <property type="evidence" value="ECO:0007669"/>
    <property type="project" value="UniProtKB-SubCell"/>
</dbReference>
<evidence type="ECO:0000256" key="6">
    <source>
        <dbReference type="HAMAP-Rule" id="MF_01007"/>
    </source>
</evidence>
<dbReference type="InterPro" id="IPR002903">
    <property type="entry name" value="RsmH"/>
</dbReference>
<evidence type="ECO:0000256" key="1">
    <source>
        <dbReference type="ARBA" id="ARBA00010396"/>
    </source>
</evidence>
<keyword evidence="3 6" id="KW-0489">Methyltransferase</keyword>
<keyword evidence="5 6" id="KW-0949">S-adenosyl-L-methionine</keyword>
<feature type="binding site" evidence="6">
    <location>
        <position position="59"/>
    </location>
    <ligand>
        <name>S-adenosyl-L-methionine</name>
        <dbReference type="ChEBI" id="CHEBI:59789"/>
    </ligand>
</feature>
<comment type="function">
    <text evidence="6">Specifically methylates the N4 position of cytidine in position 1402 (C1402) of 16S rRNA.</text>
</comment>
<dbReference type="NCBIfam" id="TIGR00006">
    <property type="entry name" value="16S rRNA (cytosine(1402)-N(4))-methyltransferase RsmH"/>
    <property type="match status" value="1"/>
</dbReference>
<dbReference type="GO" id="GO:0071424">
    <property type="term" value="F:rRNA (cytosine-N4-)-methyltransferase activity"/>
    <property type="evidence" value="ECO:0007669"/>
    <property type="project" value="UniProtKB-UniRule"/>
</dbReference>
<comment type="subcellular location">
    <subcellularLocation>
        <location evidence="6">Cytoplasm</location>
    </subcellularLocation>
</comment>
<dbReference type="PANTHER" id="PTHR11265:SF0">
    <property type="entry name" value="12S RRNA N4-METHYLCYTIDINE METHYLTRANSFERASE"/>
    <property type="match status" value="1"/>
</dbReference>
<evidence type="ECO:0000256" key="2">
    <source>
        <dbReference type="ARBA" id="ARBA00022552"/>
    </source>
</evidence>
<evidence type="ECO:0000256" key="5">
    <source>
        <dbReference type="ARBA" id="ARBA00022691"/>
    </source>
</evidence>
<reference evidence="7 8" key="1">
    <citation type="submission" date="2015-04" db="EMBL/GenBank/DDBJ databases">
        <title>Complete Genome Sequence of Kosmotoga pacifica SLHLJ1.</title>
        <authorList>
            <person name="Jiang L.J."/>
            <person name="Shao Z.Z."/>
            <person name="Jebbar M."/>
        </authorList>
    </citation>
    <scope>NUCLEOTIDE SEQUENCE [LARGE SCALE GENOMIC DNA]</scope>
    <source>
        <strain evidence="7 8">SLHLJ1</strain>
    </source>
</reference>
<evidence type="ECO:0000256" key="3">
    <source>
        <dbReference type="ARBA" id="ARBA00022603"/>
    </source>
</evidence>
<evidence type="ECO:0000313" key="8">
    <source>
        <dbReference type="Proteomes" id="UP000035159"/>
    </source>
</evidence>
<evidence type="ECO:0000256" key="4">
    <source>
        <dbReference type="ARBA" id="ARBA00022679"/>
    </source>
</evidence>
<dbReference type="Gene3D" id="3.40.50.150">
    <property type="entry name" value="Vaccinia Virus protein VP39"/>
    <property type="match status" value="1"/>
</dbReference>